<feature type="domain" description="HTH CENPB-type" evidence="2">
    <location>
        <begin position="49"/>
        <end position="122"/>
    </location>
</feature>
<gene>
    <name evidence="3" type="primary">AlNc14C710G12425</name>
    <name evidence="3" type="ORF">ALNC14_139620</name>
</gene>
<evidence type="ECO:0000313" key="3">
    <source>
        <dbReference type="EMBL" id="CCA27818.1"/>
    </source>
</evidence>
<sequence length="245" mass="27656">MPATLERFYPGVAGSSEVDEAQERVPWEKSKERLMCLCKPQATSDALLASTRLTTKLPRDSELDLIKCINGYRLEGAPISAVMLTRKSLQIASEFGVSATAFVASWTWRQAFLRRHKLDFREVAFSSELQKRMGELGLDVMYNADQKTVFFEHIPTRTIAAKGTQTVWARSGGRTKDRVTCMLLDDSFGNKYETFLIFKTTTPMKKVTPAENNAKRHGFGKRLWIKMRDLQSTLGLQICDNATAC</sequence>
<dbReference type="Gene3D" id="1.10.10.60">
    <property type="entry name" value="Homeodomain-like"/>
    <property type="match status" value="1"/>
</dbReference>
<reference evidence="3" key="2">
    <citation type="submission" date="2011-02" db="EMBL/GenBank/DDBJ databases">
        <authorList>
            <person name="MacLean D."/>
        </authorList>
    </citation>
    <scope>NUCLEOTIDE SEQUENCE</scope>
</reference>
<dbReference type="InterPro" id="IPR006600">
    <property type="entry name" value="HTH_CenpB_DNA-bd_dom"/>
</dbReference>
<accession>F0X1W1</accession>
<dbReference type="GO" id="GO:0003677">
    <property type="term" value="F:DNA binding"/>
    <property type="evidence" value="ECO:0007669"/>
    <property type="project" value="UniProtKB-KW"/>
</dbReference>
<reference evidence="3" key="1">
    <citation type="journal article" date="2011" name="PLoS Biol.">
        <title>Gene gain and loss during evolution of obligate parasitism in the white rust pathogen of Arabidopsis thaliana.</title>
        <authorList>
            <person name="Kemen E."/>
            <person name="Gardiner A."/>
            <person name="Schultz-Larsen T."/>
            <person name="Kemen A.C."/>
            <person name="Balmuth A.L."/>
            <person name="Robert-Seilaniantz A."/>
            <person name="Bailey K."/>
            <person name="Holub E."/>
            <person name="Studholme D.J."/>
            <person name="Maclean D."/>
            <person name="Jones J.D."/>
        </authorList>
    </citation>
    <scope>NUCLEOTIDE SEQUENCE</scope>
</reference>
<keyword evidence="1" id="KW-0238">DNA-binding</keyword>
<evidence type="ECO:0000259" key="2">
    <source>
        <dbReference type="PROSITE" id="PS51253"/>
    </source>
</evidence>
<organism evidence="3">
    <name type="scientific">Albugo laibachii Nc14</name>
    <dbReference type="NCBI Taxonomy" id="890382"/>
    <lineage>
        <taxon>Eukaryota</taxon>
        <taxon>Sar</taxon>
        <taxon>Stramenopiles</taxon>
        <taxon>Oomycota</taxon>
        <taxon>Peronosporomycetes</taxon>
        <taxon>Albuginales</taxon>
        <taxon>Albuginaceae</taxon>
        <taxon>Albugo</taxon>
    </lineage>
</organism>
<dbReference type="EMBL" id="FR824683">
    <property type="protein sequence ID" value="CCA27818.1"/>
    <property type="molecule type" value="Genomic_DNA"/>
</dbReference>
<protein>
    <submittedName>
        <fullName evidence="3">Uncharacterized protein AlNc14C710G12425</fullName>
    </submittedName>
</protein>
<dbReference type="PROSITE" id="PS51253">
    <property type="entry name" value="HTH_CENPB"/>
    <property type="match status" value="1"/>
</dbReference>
<proteinExistence type="predicted"/>
<evidence type="ECO:0000256" key="1">
    <source>
        <dbReference type="ARBA" id="ARBA00023125"/>
    </source>
</evidence>
<dbReference type="HOGENOM" id="CLU_031434_1_0_1"/>
<name>F0X1W1_9STRA</name>
<dbReference type="AlphaFoldDB" id="F0X1W1"/>
<dbReference type="Pfam" id="PF03221">
    <property type="entry name" value="HTH_Tnp_Tc5"/>
    <property type="match status" value="1"/>
</dbReference>